<feature type="compositionally biased region" description="Gly residues" evidence="1">
    <location>
        <begin position="90"/>
        <end position="114"/>
    </location>
</feature>
<dbReference type="RefSeq" id="XP_003656962.1">
    <property type="nucleotide sequence ID" value="XM_003656914.1"/>
</dbReference>
<dbReference type="Proteomes" id="UP000008181">
    <property type="component" value="Chromosome 5"/>
</dbReference>
<evidence type="ECO:0000313" key="3">
    <source>
        <dbReference type="Proteomes" id="UP000008181"/>
    </source>
</evidence>
<dbReference type="EMBL" id="CP003013">
    <property type="protein sequence ID" value="AEO70626.1"/>
    <property type="molecule type" value="Genomic_DNA"/>
</dbReference>
<sequence>MSSTGANQRAGAPTASAQPSIPVFFKDCVLVHYTGTPLIGTLGGNPARAPQGIQVRVISARYQDSNPYIGINLRFPLPANQASNEEAGGSSCGWGRGGGSRGSGGGSRGGGGAGRQKEPTFRVDKGNGQIAHISAPFLQHIYRRIEETGHVVRLNVGAGAM</sequence>
<organism evidence="2 3">
    <name type="scientific">Thermothielavioides terrestris (strain ATCC 38088 / NRRL 8126)</name>
    <name type="common">Thielavia terrestris</name>
    <dbReference type="NCBI Taxonomy" id="578455"/>
    <lineage>
        <taxon>Eukaryota</taxon>
        <taxon>Fungi</taxon>
        <taxon>Dikarya</taxon>
        <taxon>Ascomycota</taxon>
        <taxon>Pezizomycotina</taxon>
        <taxon>Sordariomycetes</taxon>
        <taxon>Sordariomycetidae</taxon>
        <taxon>Sordariales</taxon>
        <taxon>Chaetomiaceae</taxon>
        <taxon>Thermothielavioides</taxon>
        <taxon>Thermothielavioides terrestris</taxon>
    </lineage>
</organism>
<evidence type="ECO:0000256" key="1">
    <source>
        <dbReference type="SAM" id="MobiDB-lite"/>
    </source>
</evidence>
<name>G2RCJ1_THETT</name>
<protein>
    <submittedName>
        <fullName evidence="2">Uncharacterized protein</fullName>
    </submittedName>
</protein>
<evidence type="ECO:0000313" key="2">
    <source>
        <dbReference type="EMBL" id="AEO70626.1"/>
    </source>
</evidence>
<dbReference type="KEGG" id="ttt:THITE_2092127"/>
<dbReference type="HOGENOM" id="CLU_1644891_0_0_1"/>
<gene>
    <name evidence="2" type="ORF">THITE_2092127</name>
</gene>
<reference evidence="2 3" key="1">
    <citation type="journal article" date="2011" name="Nat. Biotechnol.">
        <title>Comparative genomic analysis of the thermophilic biomass-degrading fungi Myceliophthora thermophila and Thielavia terrestris.</title>
        <authorList>
            <person name="Berka R.M."/>
            <person name="Grigoriev I.V."/>
            <person name="Otillar R."/>
            <person name="Salamov A."/>
            <person name="Grimwood J."/>
            <person name="Reid I."/>
            <person name="Ishmael N."/>
            <person name="John T."/>
            <person name="Darmond C."/>
            <person name="Moisan M.-C."/>
            <person name="Henrissat B."/>
            <person name="Coutinho P.M."/>
            <person name="Lombard V."/>
            <person name="Natvig D.O."/>
            <person name="Lindquist E."/>
            <person name="Schmutz J."/>
            <person name="Lucas S."/>
            <person name="Harris P."/>
            <person name="Powlowski J."/>
            <person name="Bellemare A."/>
            <person name="Taylor D."/>
            <person name="Butler G."/>
            <person name="de Vries R.P."/>
            <person name="Allijn I.E."/>
            <person name="van den Brink J."/>
            <person name="Ushinsky S."/>
            <person name="Storms R."/>
            <person name="Powell A.J."/>
            <person name="Paulsen I.T."/>
            <person name="Elbourne L.D.H."/>
            <person name="Baker S.E."/>
            <person name="Magnuson J."/>
            <person name="LaBoissiere S."/>
            <person name="Clutterbuck A.J."/>
            <person name="Martinez D."/>
            <person name="Wogulis M."/>
            <person name="de Leon A.L."/>
            <person name="Rey M.W."/>
            <person name="Tsang A."/>
        </authorList>
    </citation>
    <scope>NUCLEOTIDE SEQUENCE [LARGE SCALE GENOMIC DNA]</scope>
    <source>
        <strain evidence="3">ATCC 38088 / NRRL 8126</strain>
    </source>
</reference>
<dbReference type="AlphaFoldDB" id="G2RCJ1"/>
<keyword evidence="3" id="KW-1185">Reference proteome</keyword>
<feature type="region of interest" description="Disordered" evidence="1">
    <location>
        <begin position="82"/>
        <end position="122"/>
    </location>
</feature>
<dbReference type="GeneID" id="11519545"/>
<accession>G2RCJ1</accession>
<proteinExistence type="predicted"/>